<feature type="compositionally biased region" description="Basic and acidic residues" evidence="1">
    <location>
        <begin position="268"/>
        <end position="285"/>
    </location>
</feature>
<dbReference type="GeneID" id="120283861"/>
<name>A0AB40D731_DIOCR</name>
<proteinExistence type="predicted"/>
<feature type="region of interest" description="Disordered" evidence="1">
    <location>
        <begin position="56"/>
        <end position="86"/>
    </location>
</feature>
<reference evidence="3" key="1">
    <citation type="submission" date="2025-08" db="UniProtKB">
        <authorList>
            <consortium name="RefSeq"/>
        </authorList>
    </citation>
    <scope>IDENTIFICATION</scope>
</reference>
<feature type="compositionally biased region" description="Basic and acidic residues" evidence="1">
    <location>
        <begin position="337"/>
        <end position="346"/>
    </location>
</feature>
<protein>
    <submittedName>
        <fullName evidence="3">Uncharacterized protein LOC120283861 isoform X1</fullName>
    </submittedName>
</protein>
<evidence type="ECO:0000256" key="1">
    <source>
        <dbReference type="SAM" id="MobiDB-lite"/>
    </source>
</evidence>
<keyword evidence="2" id="KW-1185">Reference proteome</keyword>
<dbReference type="AlphaFoldDB" id="A0AB40D731"/>
<dbReference type="RefSeq" id="XP_039146562.1">
    <property type="nucleotide sequence ID" value="XM_039290628.1"/>
</dbReference>
<sequence length="375" mass="41889">MEPAKIDWKRIESKFVHDELYERINAPKWADLSTPNQPVVDDETWFCRPDCRHPKTAEDFRRMSPSPKMKHFPLGERNGNQRDGNLKRRGGIAALLSSSSFREAPKAKLTSMNLCEDLENQDPNLCNKNATTTPPASCSKAMPKILKEGIKSSSEKNKEEVGQECGHKKLAPKLRSTLSARNLFAGKDILGQISEFCQEIKKLIVMKEGSSAAQEEVKKEELEVVEKKVSDKEVPKSLNMNSNMDGKRKGGLMKKGDMMLKVEKVEEKCKKNGDENSPLLKKEAVRSCPPTPQRFPSPATRRLKSTKAAAAAAATSSPLKSTTPQRGILRELVQSSVEKKPLRAMDENSASVSDENEGKSLDVFWFLKPCNYLSK</sequence>
<accession>A0AB40D731</accession>
<dbReference type="PANTHER" id="PTHR36373:SF1">
    <property type="entry name" value="EXPRESSED PROTEIN"/>
    <property type="match status" value="1"/>
</dbReference>
<evidence type="ECO:0000313" key="2">
    <source>
        <dbReference type="Proteomes" id="UP001515500"/>
    </source>
</evidence>
<dbReference type="Proteomes" id="UP001515500">
    <property type="component" value="Chromosome 19"/>
</dbReference>
<feature type="region of interest" description="Disordered" evidence="1">
    <location>
        <begin position="268"/>
        <end position="357"/>
    </location>
</feature>
<organism evidence="2 3">
    <name type="scientific">Dioscorea cayennensis subsp. rotundata</name>
    <name type="common">White Guinea yam</name>
    <name type="synonym">Dioscorea rotundata</name>
    <dbReference type="NCBI Taxonomy" id="55577"/>
    <lineage>
        <taxon>Eukaryota</taxon>
        <taxon>Viridiplantae</taxon>
        <taxon>Streptophyta</taxon>
        <taxon>Embryophyta</taxon>
        <taxon>Tracheophyta</taxon>
        <taxon>Spermatophyta</taxon>
        <taxon>Magnoliopsida</taxon>
        <taxon>Liliopsida</taxon>
        <taxon>Dioscoreales</taxon>
        <taxon>Dioscoreaceae</taxon>
        <taxon>Dioscorea</taxon>
    </lineage>
</organism>
<gene>
    <name evidence="3" type="primary">LOC120283861</name>
</gene>
<dbReference type="PANTHER" id="PTHR36373">
    <property type="entry name" value="EXPRESSED PROTEIN"/>
    <property type="match status" value="1"/>
</dbReference>
<feature type="compositionally biased region" description="Low complexity" evidence="1">
    <location>
        <begin position="306"/>
        <end position="324"/>
    </location>
</feature>
<evidence type="ECO:0000313" key="3">
    <source>
        <dbReference type="RefSeq" id="XP_039146562.1"/>
    </source>
</evidence>